<dbReference type="PRINTS" id="PR00723">
    <property type="entry name" value="SUBTILISIN"/>
</dbReference>
<protein>
    <recommendedName>
        <fullName evidence="7">Peptidase S8/S53 domain-containing protein</fullName>
    </recommendedName>
</protein>
<sequence length="953" mass="109187">MGRQQPSIRIDQAGTELNASGAYDGKIDDDFPRDDAEIREVFECVLDDLKSDEDFNQSFFTHVRYQEEFYTFSNGKSLNPGFAFDATSKERNIVHHFIERFSASPQKPETVERVKTFIGMSLSFQPGLIGDGLDNGSSPLNKAASEEGCLGIIEAICQHCMEKSRPQRFNEIQEDTAFNSASFTADTLLEEGGHDKTSRVAWSELVRTNQDTFLHSAIKKKKNRNAHYFLDYLEQNGVAKLYLEHYGRDGLTPLHLAVDFTHCYDDQVKLVERLINLCPEALKIRSASYRQPQPAWNGGKNPQFGSNITSWDRTPPTDLKDNLSPFRYFLDTRERQENSADILARSYRRTARPKSGGTFEHGQAMEELLRLSCMRYYGNDRPTITALLPLSLGQIHFDLSPRTEVSGEFLNHISRSSVMRFEPYLQYVHIPDLRVVNVRMEKLESEPWWKSRSRKDYVYLFEWLKTSMKVQKILEVVVDDHPNDFHSDEIIEYCLKRFDVEALNWAKMDMCSDTIYEAAKNVRDLILYWSGNRAILKSWAAPDGLAQLREFIESHDRTDKMKKDFEQTFDLSWKMWRDQDNYSRNRPKIDWQPSYSQSHVSKRLSESEREEKGRKEKWLKCMENFSRILRNALNNRLANNNKLTSEETIKVAIIDDGLDIEKDDIWRNVALGETFYDNKGHWPGFYQSAYGHGTLMANEIRQICPRVELYIAKLNEVWSDGKPQITAKSAAQAIDWARKNKVDIISMSWSIESPDEVDLLKNAVESAIKDNILLFCASDDQGNTGGKAVYPAQAASENIFRIGSATVLGLPDEAVQSSVDFIAPGSEFVKRAAHQEDKGFADPRSGSSIATARCAGLAAVILQCIMLSQKKWNKSQVRTHKNMAAMLEQLVDDKDTHKYLKVWKVFDKAVDRAEFGPDFEWEVICDVASIFQGRADWLPQSNAQVNNRDGARR</sequence>
<dbReference type="Proteomes" id="UP000030651">
    <property type="component" value="Unassembled WGS sequence"/>
</dbReference>
<dbReference type="Gene3D" id="3.40.50.200">
    <property type="entry name" value="Peptidase S8/S53 domain"/>
    <property type="match status" value="1"/>
</dbReference>
<evidence type="ECO:0000256" key="2">
    <source>
        <dbReference type="ARBA" id="ARBA00022670"/>
    </source>
</evidence>
<keyword evidence="3 5" id="KW-0378">Hydrolase</keyword>
<keyword evidence="2 5" id="KW-0645">Protease</keyword>
<evidence type="ECO:0000256" key="4">
    <source>
        <dbReference type="ARBA" id="ARBA00022825"/>
    </source>
</evidence>
<dbReference type="PROSITE" id="PS51892">
    <property type="entry name" value="SUBTILASE"/>
    <property type="match status" value="1"/>
</dbReference>
<dbReference type="AlphaFoldDB" id="W3WHI2"/>
<dbReference type="InterPro" id="IPR000209">
    <property type="entry name" value="Peptidase_S8/S53_dom"/>
</dbReference>
<dbReference type="SUPFAM" id="SSF52743">
    <property type="entry name" value="Subtilisin-like"/>
    <property type="match status" value="1"/>
</dbReference>
<dbReference type="InterPro" id="IPR050131">
    <property type="entry name" value="Peptidase_S8_subtilisin-like"/>
</dbReference>
<organism evidence="8 9">
    <name type="scientific">Pestalotiopsis fici (strain W106-1 / CGMCC3.15140)</name>
    <dbReference type="NCBI Taxonomy" id="1229662"/>
    <lineage>
        <taxon>Eukaryota</taxon>
        <taxon>Fungi</taxon>
        <taxon>Dikarya</taxon>
        <taxon>Ascomycota</taxon>
        <taxon>Pezizomycotina</taxon>
        <taxon>Sordariomycetes</taxon>
        <taxon>Xylariomycetidae</taxon>
        <taxon>Amphisphaeriales</taxon>
        <taxon>Sporocadaceae</taxon>
        <taxon>Pestalotiopsis</taxon>
    </lineage>
</organism>
<dbReference type="OrthoDB" id="5093543at2759"/>
<dbReference type="KEGG" id="pfy:PFICI_14990"/>
<evidence type="ECO:0000256" key="6">
    <source>
        <dbReference type="SAM" id="MobiDB-lite"/>
    </source>
</evidence>
<evidence type="ECO:0000313" key="9">
    <source>
        <dbReference type="Proteomes" id="UP000030651"/>
    </source>
</evidence>
<feature type="domain" description="Peptidase S8/S53" evidence="7">
    <location>
        <begin position="648"/>
        <end position="885"/>
    </location>
</feature>
<dbReference type="InParanoid" id="W3WHI2"/>
<feature type="region of interest" description="Disordered" evidence="6">
    <location>
        <begin position="291"/>
        <end position="311"/>
    </location>
</feature>
<dbReference type="PANTHER" id="PTHR43806:SF58">
    <property type="entry name" value="ALKALINE PROTEASE 1-RELATED"/>
    <property type="match status" value="1"/>
</dbReference>
<dbReference type="InterPro" id="IPR036770">
    <property type="entry name" value="Ankyrin_rpt-contain_sf"/>
</dbReference>
<dbReference type="Gene3D" id="1.25.40.20">
    <property type="entry name" value="Ankyrin repeat-containing domain"/>
    <property type="match status" value="1"/>
</dbReference>
<dbReference type="GO" id="GO:0006508">
    <property type="term" value="P:proteolysis"/>
    <property type="evidence" value="ECO:0007669"/>
    <property type="project" value="UniProtKB-KW"/>
</dbReference>
<dbReference type="RefSeq" id="XP_007841762.1">
    <property type="nucleotide sequence ID" value="XM_007843571.1"/>
</dbReference>
<accession>W3WHI2</accession>
<evidence type="ECO:0000313" key="8">
    <source>
        <dbReference type="EMBL" id="ETS73385.1"/>
    </source>
</evidence>
<feature type="active site" description="Charge relay system" evidence="5">
    <location>
        <position position="655"/>
    </location>
</feature>
<reference evidence="9" key="1">
    <citation type="journal article" date="2015" name="BMC Genomics">
        <title>Genomic and transcriptomic analysis of the endophytic fungus Pestalotiopsis fici reveals its lifestyle and high potential for synthesis of natural products.</title>
        <authorList>
            <person name="Wang X."/>
            <person name="Zhang X."/>
            <person name="Liu L."/>
            <person name="Xiang M."/>
            <person name="Wang W."/>
            <person name="Sun X."/>
            <person name="Che Y."/>
            <person name="Guo L."/>
            <person name="Liu G."/>
            <person name="Guo L."/>
            <person name="Wang C."/>
            <person name="Yin W.B."/>
            <person name="Stadler M."/>
            <person name="Zhang X."/>
            <person name="Liu X."/>
        </authorList>
    </citation>
    <scope>NUCLEOTIDE SEQUENCE [LARGE SCALE GENOMIC DNA]</scope>
    <source>
        <strain evidence="9">W106-1 / CGMCC3.15140</strain>
    </source>
</reference>
<dbReference type="SMART" id="SM00248">
    <property type="entry name" value="ANK"/>
    <property type="match status" value="3"/>
</dbReference>
<dbReference type="InterPro" id="IPR002110">
    <property type="entry name" value="Ankyrin_rpt"/>
</dbReference>
<evidence type="ECO:0000256" key="3">
    <source>
        <dbReference type="ARBA" id="ARBA00022801"/>
    </source>
</evidence>
<dbReference type="InterPro" id="IPR036852">
    <property type="entry name" value="Peptidase_S8/S53_dom_sf"/>
</dbReference>
<comment type="similarity">
    <text evidence="1 5">Belongs to the peptidase S8 family.</text>
</comment>
<gene>
    <name evidence="8" type="ORF">PFICI_14990</name>
</gene>
<dbReference type="HOGENOM" id="CLU_006016_0_1_1"/>
<dbReference type="GeneID" id="19280003"/>
<keyword evidence="9" id="KW-1185">Reference proteome</keyword>
<evidence type="ECO:0000256" key="1">
    <source>
        <dbReference type="ARBA" id="ARBA00011073"/>
    </source>
</evidence>
<dbReference type="Pfam" id="PF00082">
    <property type="entry name" value="Peptidase_S8"/>
    <property type="match status" value="1"/>
</dbReference>
<evidence type="ECO:0000256" key="5">
    <source>
        <dbReference type="PROSITE-ProRule" id="PRU01240"/>
    </source>
</evidence>
<dbReference type="EMBL" id="KI912122">
    <property type="protein sequence ID" value="ETS73385.1"/>
    <property type="molecule type" value="Genomic_DNA"/>
</dbReference>
<dbReference type="GO" id="GO:0004252">
    <property type="term" value="F:serine-type endopeptidase activity"/>
    <property type="evidence" value="ECO:0007669"/>
    <property type="project" value="UniProtKB-UniRule"/>
</dbReference>
<proteinExistence type="inferred from homology"/>
<evidence type="ECO:0000259" key="7">
    <source>
        <dbReference type="Pfam" id="PF00082"/>
    </source>
</evidence>
<dbReference type="PANTHER" id="PTHR43806">
    <property type="entry name" value="PEPTIDASE S8"/>
    <property type="match status" value="1"/>
</dbReference>
<keyword evidence="4 5" id="KW-0720">Serine protease</keyword>
<feature type="active site" description="Charge relay system" evidence="5">
    <location>
        <position position="692"/>
    </location>
</feature>
<dbReference type="InterPro" id="IPR015500">
    <property type="entry name" value="Peptidase_S8_subtilisin-rel"/>
</dbReference>
<dbReference type="CDD" id="cd07491">
    <property type="entry name" value="Peptidases_S8_7"/>
    <property type="match status" value="1"/>
</dbReference>
<feature type="active site" description="Charge relay system" evidence="5">
    <location>
        <position position="848"/>
    </location>
</feature>
<name>W3WHI2_PESFW</name>
<dbReference type="eggNOG" id="ENOG502S098">
    <property type="taxonomic scope" value="Eukaryota"/>
</dbReference>